<keyword evidence="2" id="KW-1003">Cell membrane</keyword>
<keyword evidence="4 6" id="KW-1133">Transmembrane helix</keyword>
<evidence type="ECO:0000256" key="2">
    <source>
        <dbReference type="ARBA" id="ARBA00022475"/>
    </source>
</evidence>
<proteinExistence type="predicted"/>
<evidence type="ECO:0000313" key="8">
    <source>
        <dbReference type="Proteomes" id="UP000198531"/>
    </source>
</evidence>
<dbReference type="OrthoDB" id="202693at2157"/>
<dbReference type="PANTHER" id="PTHR30213">
    <property type="entry name" value="INNER MEMBRANE PROTEIN YHJD"/>
    <property type="match status" value="1"/>
</dbReference>
<protein>
    <submittedName>
        <fullName evidence="7">Membrane protein</fullName>
    </submittedName>
</protein>
<organism evidence="7 8">
    <name type="scientific">Halogeometricum rufum</name>
    <dbReference type="NCBI Taxonomy" id="553469"/>
    <lineage>
        <taxon>Archaea</taxon>
        <taxon>Methanobacteriati</taxon>
        <taxon>Methanobacteriota</taxon>
        <taxon>Stenosarchaea group</taxon>
        <taxon>Halobacteria</taxon>
        <taxon>Halobacteriales</taxon>
        <taxon>Haloferacaceae</taxon>
        <taxon>Halogeometricum</taxon>
    </lineage>
</organism>
<accession>A0A1I6FXE3</accession>
<dbReference type="STRING" id="553469.SAMN04487947_0193"/>
<dbReference type="RefSeq" id="WP_089803875.1">
    <property type="nucleotide sequence ID" value="NZ_FOYT01000001.1"/>
</dbReference>
<keyword evidence="8" id="KW-1185">Reference proteome</keyword>
<keyword evidence="3 6" id="KW-0812">Transmembrane</keyword>
<feature type="transmembrane region" description="Helical" evidence="6">
    <location>
        <begin position="218"/>
        <end position="247"/>
    </location>
</feature>
<name>A0A1I6FXE3_9EURY</name>
<evidence type="ECO:0000256" key="4">
    <source>
        <dbReference type="ARBA" id="ARBA00022989"/>
    </source>
</evidence>
<feature type="transmembrane region" description="Helical" evidence="6">
    <location>
        <begin position="128"/>
        <end position="151"/>
    </location>
</feature>
<feature type="transmembrane region" description="Helical" evidence="6">
    <location>
        <begin position="30"/>
        <end position="49"/>
    </location>
</feature>
<sequence length="253" mass="26252">MSRPGDSVRVAWTVVKRAHAHDVKYPAASLAYYGFVSLFPLLVLALAVLSRPEAAWIQRATPTFLSPATRQLVYEATANGAGREGATLLAVAVLLWSGANVTVGFRSAVERAEGGVASSLAGRLRDGVCILGSLVLAVAVIVATSALFSIFPTGRVVEAATLAALLAALTVVFLPLYYAPSRRVTSLRGALPGAVTAAVCWTSMLAVVHVYAVNADRYAVYGVVSGIVIVLTSLYVGALVLLVGVVVNATVAE</sequence>
<feature type="transmembrane region" description="Helical" evidence="6">
    <location>
        <begin position="190"/>
        <end position="212"/>
    </location>
</feature>
<comment type="subcellular location">
    <subcellularLocation>
        <location evidence="1">Cell membrane</location>
        <topology evidence="1">Multi-pass membrane protein</topology>
    </subcellularLocation>
</comment>
<dbReference type="GO" id="GO:0005886">
    <property type="term" value="C:plasma membrane"/>
    <property type="evidence" value="ECO:0007669"/>
    <property type="project" value="UniProtKB-SubCell"/>
</dbReference>
<evidence type="ECO:0000256" key="6">
    <source>
        <dbReference type="SAM" id="Phobius"/>
    </source>
</evidence>
<dbReference type="PANTHER" id="PTHR30213:SF0">
    <property type="entry name" value="UPF0761 MEMBRANE PROTEIN YIHY"/>
    <property type="match status" value="1"/>
</dbReference>
<evidence type="ECO:0000313" key="7">
    <source>
        <dbReference type="EMBL" id="SFR34632.1"/>
    </source>
</evidence>
<keyword evidence="5 6" id="KW-0472">Membrane</keyword>
<dbReference type="AlphaFoldDB" id="A0A1I6FXE3"/>
<evidence type="ECO:0000256" key="5">
    <source>
        <dbReference type="ARBA" id="ARBA00023136"/>
    </source>
</evidence>
<gene>
    <name evidence="7" type="ORF">SAMN04487947_0193</name>
</gene>
<dbReference type="EMBL" id="FOYT01000001">
    <property type="protein sequence ID" value="SFR34632.1"/>
    <property type="molecule type" value="Genomic_DNA"/>
</dbReference>
<dbReference type="InterPro" id="IPR017039">
    <property type="entry name" value="Virul_fac_BrkB"/>
</dbReference>
<dbReference type="Proteomes" id="UP000198531">
    <property type="component" value="Unassembled WGS sequence"/>
</dbReference>
<dbReference type="PIRSF" id="PIRSF035875">
    <property type="entry name" value="RNase_BN"/>
    <property type="match status" value="1"/>
</dbReference>
<feature type="transmembrane region" description="Helical" evidence="6">
    <location>
        <begin position="157"/>
        <end position="178"/>
    </location>
</feature>
<reference evidence="8" key="1">
    <citation type="submission" date="2016-10" db="EMBL/GenBank/DDBJ databases">
        <authorList>
            <person name="Varghese N."/>
            <person name="Submissions S."/>
        </authorList>
    </citation>
    <scope>NUCLEOTIDE SEQUENCE [LARGE SCALE GENOMIC DNA]</scope>
    <source>
        <strain evidence="8">CGMCC 1.7736</strain>
    </source>
</reference>
<evidence type="ECO:0000256" key="1">
    <source>
        <dbReference type="ARBA" id="ARBA00004651"/>
    </source>
</evidence>
<evidence type="ECO:0000256" key="3">
    <source>
        <dbReference type="ARBA" id="ARBA00022692"/>
    </source>
</evidence>
<dbReference type="Pfam" id="PF03631">
    <property type="entry name" value="Virul_fac_BrkB"/>
    <property type="match status" value="1"/>
</dbReference>